<dbReference type="SUPFAM" id="SSF52768">
    <property type="entry name" value="Arginase/deacetylase"/>
    <property type="match status" value="1"/>
</dbReference>
<keyword evidence="12" id="KW-1185">Reference proteome</keyword>
<dbReference type="InterPro" id="IPR014033">
    <property type="entry name" value="Arginase"/>
</dbReference>
<evidence type="ECO:0000256" key="3">
    <source>
        <dbReference type="ARBA" id="ARBA00018123"/>
    </source>
</evidence>
<dbReference type="EC" id="3.5.3.1" evidence="2 8"/>
<evidence type="ECO:0000256" key="4">
    <source>
        <dbReference type="ARBA" id="ARBA00022503"/>
    </source>
</evidence>
<dbReference type="Gene3D" id="3.40.800.10">
    <property type="entry name" value="Ureohydrolase domain"/>
    <property type="match status" value="1"/>
</dbReference>
<evidence type="ECO:0000256" key="9">
    <source>
        <dbReference type="PROSITE-ProRule" id="PRU00742"/>
    </source>
</evidence>
<evidence type="ECO:0000256" key="2">
    <source>
        <dbReference type="ARBA" id="ARBA00012168"/>
    </source>
</evidence>
<dbReference type="PIRSF" id="PIRSF036979">
    <property type="entry name" value="Arginase"/>
    <property type="match status" value="1"/>
</dbReference>
<comment type="pathway">
    <text evidence="1">Nitrogen metabolism; urea cycle; L-ornithine and urea from L-arginine: step 1/1.</text>
</comment>
<proteinExistence type="inferred from homology"/>
<evidence type="ECO:0000256" key="1">
    <source>
        <dbReference type="ARBA" id="ARBA00005098"/>
    </source>
</evidence>
<dbReference type="PRINTS" id="PR00116">
    <property type="entry name" value="ARGINASE"/>
</dbReference>
<dbReference type="CDD" id="cd09989">
    <property type="entry name" value="Arginase"/>
    <property type="match status" value="1"/>
</dbReference>
<evidence type="ECO:0000256" key="10">
    <source>
        <dbReference type="RuleBase" id="RU361159"/>
    </source>
</evidence>
<comment type="catalytic activity">
    <reaction evidence="10">
        <text>L-arginine + H2O = urea + L-ornithine</text>
        <dbReference type="Rhea" id="RHEA:20569"/>
        <dbReference type="ChEBI" id="CHEBI:15377"/>
        <dbReference type="ChEBI" id="CHEBI:16199"/>
        <dbReference type="ChEBI" id="CHEBI:32682"/>
        <dbReference type="ChEBI" id="CHEBI:46911"/>
        <dbReference type="EC" id="3.5.3.1"/>
    </reaction>
</comment>
<keyword evidence="6 10" id="KW-0378">Hydrolase</keyword>
<keyword evidence="4 10" id="KW-0056">Arginine metabolism</keyword>
<protein>
    <recommendedName>
        <fullName evidence="3 8">Arginase</fullName>
        <ecNumber evidence="2 8">3.5.3.1</ecNumber>
    </recommendedName>
</protein>
<dbReference type="InterPro" id="IPR006035">
    <property type="entry name" value="Ureohydrolase"/>
</dbReference>
<gene>
    <name evidence="11" type="primary">rocF</name>
    <name evidence="11" type="ORF">PPNSA23_02520</name>
</gene>
<dbReference type="PANTHER" id="PTHR43782:SF3">
    <property type="entry name" value="ARGINASE"/>
    <property type="match status" value="1"/>
</dbReference>
<dbReference type="NCBIfam" id="TIGR01229">
    <property type="entry name" value="rocF_arginase"/>
    <property type="match status" value="1"/>
</dbReference>
<dbReference type="PANTHER" id="PTHR43782">
    <property type="entry name" value="ARGINASE"/>
    <property type="match status" value="1"/>
</dbReference>
<evidence type="ECO:0000313" key="11">
    <source>
        <dbReference type="EMBL" id="GAB1580309.1"/>
    </source>
</evidence>
<dbReference type="Proteomes" id="UP001628091">
    <property type="component" value="Unassembled WGS sequence"/>
</dbReference>
<comment type="cofactor">
    <cofactor evidence="10">
        <name>Mn(2+)</name>
        <dbReference type="ChEBI" id="CHEBI:29035"/>
    </cofactor>
    <text evidence="10">Binds 2 manganese ions per subunit.</text>
</comment>
<name>A0ABQ0GUF7_9HYPH</name>
<dbReference type="RefSeq" id="WP_407863334.1">
    <property type="nucleotide sequence ID" value="NZ_BAAFZP010000001.1"/>
</dbReference>
<evidence type="ECO:0000313" key="12">
    <source>
        <dbReference type="Proteomes" id="UP001628091"/>
    </source>
</evidence>
<keyword evidence="5 10" id="KW-0479">Metal-binding</keyword>
<evidence type="ECO:0000256" key="8">
    <source>
        <dbReference type="NCBIfam" id="TIGR01229"/>
    </source>
</evidence>
<evidence type="ECO:0000256" key="6">
    <source>
        <dbReference type="ARBA" id="ARBA00022801"/>
    </source>
</evidence>
<keyword evidence="7 10" id="KW-0464">Manganese</keyword>
<dbReference type="PROSITE" id="PS51409">
    <property type="entry name" value="ARGINASE_2"/>
    <property type="match status" value="1"/>
</dbReference>
<dbReference type="Pfam" id="PF00491">
    <property type="entry name" value="Arginase"/>
    <property type="match status" value="1"/>
</dbReference>
<dbReference type="EMBL" id="BAAFZP010000001">
    <property type="protein sequence ID" value="GAB1580309.1"/>
    <property type="molecule type" value="Genomic_DNA"/>
</dbReference>
<dbReference type="InterPro" id="IPR023696">
    <property type="entry name" value="Ureohydrolase_dom_sf"/>
</dbReference>
<evidence type="ECO:0000256" key="7">
    <source>
        <dbReference type="ARBA" id="ARBA00023211"/>
    </source>
</evidence>
<evidence type="ECO:0000256" key="5">
    <source>
        <dbReference type="ARBA" id="ARBA00022723"/>
    </source>
</evidence>
<organism evidence="11 12">
    <name type="scientific">Phyllobacterium phragmitis</name>
    <dbReference type="NCBI Taxonomy" id="2670329"/>
    <lineage>
        <taxon>Bacteria</taxon>
        <taxon>Pseudomonadati</taxon>
        <taxon>Pseudomonadota</taxon>
        <taxon>Alphaproteobacteria</taxon>
        <taxon>Hyphomicrobiales</taxon>
        <taxon>Phyllobacteriaceae</taxon>
        <taxon>Phyllobacterium</taxon>
    </lineage>
</organism>
<comment type="caution">
    <text evidence="11">The sequence shown here is derived from an EMBL/GenBank/DDBJ whole genome shotgun (WGS) entry which is preliminary data.</text>
</comment>
<sequence>MRAEGAGGINMISRIDYKNIVLLGAPVEEGAGRLGCAMGPAALRLAGIQPALEKLGHKVEDRGNLTPEDMAGFSLPGLARHAALIGGWTRTLERAAYEALKEGRLPVFLGGDHSLSMGTVAGAVRHAEEQGRKLFVLWMDAHADFNTPATSPSGNMHGMSVAFFCGADGFSGILPDDRPAVAPEHVFMCGIRSVDADERAELAKAGVNVFDMRFIDENGIVAAMKRIIETVKRAGGLLHLSFDTDFLDPDIAPGTGTTVRGGGTYREAHVAMEMLYDSGLVTSLDIVELNPFLDDRGKSAYLLVELMGSLFGQKIF</sequence>
<accession>A0ABQ0GUF7</accession>
<reference evidence="11 12" key="1">
    <citation type="submission" date="2024-10" db="EMBL/GenBank/DDBJ databases">
        <title>Isolation, draft genome sequencing and identification of Phyllobacterium sp. NSA23, isolated from leaf soil.</title>
        <authorList>
            <person name="Akita H."/>
        </authorList>
    </citation>
    <scope>NUCLEOTIDE SEQUENCE [LARGE SCALE GENOMIC DNA]</scope>
    <source>
        <strain evidence="11 12">NSA23</strain>
    </source>
</reference>
<comment type="similarity">
    <text evidence="9 10">Belongs to the arginase family.</text>
</comment>